<protein>
    <recommendedName>
        <fullName evidence="1">DDE-1 domain-containing protein</fullName>
    </recommendedName>
</protein>
<feature type="domain" description="DDE-1" evidence="1">
    <location>
        <begin position="2"/>
        <end position="134"/>
    </location>
</feature>
<name>A0AAE1KEY8_PETCI</name>
<comment type="caution">
    <text evidence="2">The sequence shown here is derived from an EMBL/GenBank/DDBJ whole genome shotgun (WGS) entry which is preliminary data.</text>
</comment>
<proteinExistence type="predicted"/>
<dbReference type="Proteomes" id="UP001286313">
    <property type="component" value="Unassembled WGS sequence"/>
</dbReference>
<dbReference type="InterPro" id="IPR004875">
    <property type="entry name" value="DDE_SF_endonuclease_dom"/>
</dbReference>
<organism evidence="2 3">
    <name type="scientific">Petrolisthes cinctipes</name>
    <name type="common">Flat porcelain crab</name>
    <dbReference type="NCBI Taxonomy" id="88211"/>
    <lineage>
        <taxon>Eukaryota</taxon>
        <taxon>Metazoa</taxon>
        <taxon>Ecdysozoa</taxon>
        <taxon>Arthropoda</taxon>
        <taxon>Crustacea</taxon>
        <taxon>Multicrustacea</taxon>
        <taxon>Malacostraca</taxon>
        <taxon>Eumalacostraca</taxon>
        <taxon>Eucarida</taxon>
        <taxon>Decapoda</taxon>
        <taxon>Pleocyemata</taxon>
        <taxon>Anomura</taxon>
        <taxon>Galatheoidea</taxon>
        <taxon>Porcellanidae</taxon>
        <taxon>Petrolisthes</taxon>
    </lineage>
</organism>
<evidence type="ECO:0000313" key="3">
    <source>
        <dbReference type="Proteomes" id="UP001286313"/>
    </source>
</evidence>
<dbReference type="AlphaFoldDB" id="A0AAE1KEY8"/>
<dbReference type="Pfam" id="PF03184">
    <property type="entry name" value="DDE_1"/>
    <property type="match status" value="1"/>
</dbReference>
<sequence>MLLIMDNAPIDLSWLENLHAHCLVVFLPPRTTSLVQPLDQEIIATVKQFYRQQVYSYLWSSTETQVELAALEVVMRQRTTLMHHHLPLLTRTRTTVASPAEMSVMIFWCHFTVKNAVDYLLTAWDKVSEATVNHA</sequence>
<accession>A0AAE1KEY8</accession>
<keyword evidence="3" id="KW-1185">Reference proteome</keyword>
<dbReference type="GO" id="GO:0003676">
    <property type="term" value="F:nucleic acid binding"/>
    <property type="evidence" value="ECO:0007669"/>
    <property type="project" value="InterPro"/>
</dbReference>
<dbReference type="EMBL" id="JAWQEG010002545">
    <property type="protein sequence ID" value="KAK3871237.1"/>
    <property type="molecule type" value="Genomic_DNA"/>
</dbReference>
<reference evidence="2" key="1">
    <citation type="submission" date="2023-10" db="EMBL/GenBank/DDBJ databases">
        <title>Genome assemblies of two species of porcelain crab, Petrolisthes cinctipes and Petrolisthes manimaculis (Anomura: Porcellanidae).</title>
        <authorList>
            <person name="Angst P."/>
        </authorList>
    </citation>
    <scope>NUCLEOTIDE SEQUENCE</scope>
    <source>
        <strain evidence="2">PB745_01</strain>
        <tissue evidence="2">Gill</tissue>
    </source>
</reference>
<gene>
    <name evidence="2" type="ORF">Pcinc_023599</name>
</gene>
<evidence type="ECO:0000313" key="2">
    <source>
        <dbReference type="EMBL" id="KAK3871237.1"/>
    </source>
</evidence>
<evidence type="ECO:0000259" key="1">
    <source>
        <dbReference type="Pfam" id="PF03184"/>
    </source>
</evidence>